<dbReference type="RefSeq" id="WP_041994218.1">
    <property type="nucleotide sequence ID" value="NZ_CDBT01000010.1"/>
</dbReference>
<dbReference type="InterPro" id="IPR007471">
    <property type="entry name" value="N-end_Aminoacyl_Trfase_N"/>
</dbReference>
<evidence type="ECO:0000259" key="6">
    <source>
        <dbReference type="Pfam" id="PF04377"/>
    </source>
</evidence>
<evidence type="ECO:0000256" key="3">
    <source>
        <dbReference type="ARBA" id="ARBA00023315"/>
    </source>
</evidence>
<evidence type="ECO:0000313" key="7">
    <source>
        <dbReference type="EMBL" id="MFM4891793.1"/>
    </source>
</evidence>
<dbReference type="GeneID" id="97218978"/>
<gene>
    <name evidence="4" type="primary">bpt</name>
    <name evidence="7" type="ORF">ACEUDJ_02725</name>
</gene>
<evidence type="ECO:0000259" key="5">
    <source>
        <dbReference type="Pfam" id="PF04376"/>
    </source>
</evidence>
<dbReference type="NCBIfam" id="NF002345">
    <property type="entry name" value="PRK01305.2-2"/>
    <property type="match status" value="1"/>
</dbReference>
<feature type="domain" description="N-end rule aminoacyl transferase C-terminal" evidence="6">
    <location>
        <begin position="104"/>
        <end position="225"/>
    </location>
</feature>
<dbReference type="NCBIfam" id="NF002346">
    <property type="entry name" value="PRK01305.2-3"/>
    <property type="match status" value="1"/>
</dbReference>
<dbReference type="InterPro" id="IPR007472">
    <property type="entry name" value="N-end_Aminoacyl_Trfase_C"/>
</dbReference>
<accession>A0ABW9GKW8</accession>
<dbReference type="Pfam" id="PF04377">
    <property type="entry name" value="ATE_C"/>
    <property type="match status" value="1"/>
</dbReference>
<dbReference type="EC" id="2.3.2.29" evidence="4"/>
<comment type="similarity">
    <text evidence="4">Belongs to the R-transferase family. Bpt subfamily.</text>
</comment>
<comment type="caution">
    <text evidence="7">The sequence shown here is derived from an EMBL/GenBank/DDBJ whole genome shotgun (WGS) entry which is preliminary data.</text>
</comment>
<dbReference type="GO" id="GO:0004057">
    <property type="term" value="F:arginyl-tRNA--protein transferase activity"/>
    <property type="evidence" value="ECO:0007669"/>
    <property type="project" value="UniProtKB-EC"/>
</dbReference>
<feature type="domain" description="N-end aminoacyl transferase N-terminal" evidence="5">
    <location>
        <begin position="15"/>
        <end position="85"/>
    </location>
</feature>
<keyword evidence="1 4" id="KW-0963">Cytoplasm</keyword>
<dbReference type="Pfam" id="PF04376">
    <property type="entry name" value="ATE_N"/>
    <property type="match status" value="1"/>
</dbReference>
<dbReference type="InterPro" id="IPR017138">
    <property type="entry name" value="Asp_Glu_LeuTrfase"/>
</dbReference>
<comment type="subcellular location">
    <subcellularLocation>
        <location evidence="4">Cytoplasm</location>
    </subcellularLocation>
</comment>
<dbReference type="Proteomes" id="UP001630969">
    <property type="component" value="Unassembled WGS sequence"/>
</dbReference>
<evidence type="ECO:0000313" key="8">
    <source>
        <dbReference type="Proteomes" id="UP001630969"/>
    </source>
</evidence>
<dbReference type="InterPro" id="IPR016181">
    <property type="entry name" value="Acyl_CoA_acyltransferase"/>
</dbReference>
<protein>
    <recommendedName>
        <fullName evidence="4">Aspartate/glutamate leucyltransferase</fullName>
        <ecNumber evidence="4">2.3.2.29</ecNumber>
    </recommendedName>
</protein>
<dbReference type="PANTHER" id="PTHR21367">
    <property type="entry name" value="ARGININE-TRNA-PROTEIN TRANSFERASE 1"/>
    <property type="match status" value="1"/>
</dbReference>
<comment type="catalytic activity">
    <reaction evidence="4">
        <text>N-terminal L-aspartyl-[protein] + L-leucyl-tRNA(Leu) = N-terminal L-leucyl-L-aspartyl-[protein] + tRNA(Leu) + H(+)</text>
        <dbReference type="Rhea" id="RHEA:50420"/>
        <dbReference type="Rhea" id="RHEA-COMP:9613"/>
        <dbReference type="Rhea" id="RHEA-COMP:9622"/>
        <dbReference type="Rhea" id="RHEA-COMP:12669"/>
        <dbReference type="Rhea" id="RHEA-COMP:12674"/>
        <dbReference type="ChEBI" id="CHEBI:15378"/>
        <dbReference type="ChEBI" id="CHEBI:64720"/>
        <dbReference type="ChEBI" id="CHEBI:78442"/>
        <dbReference type="ChEBI" id="CHEBI:78494"/>
        <dbReference type="ChEBI" id="CHEBI:133042"/>
        <dbReference type="EC" id="2.3.2.29"/>
    </reaction>
</comment>
<dbReference type="PIRSF" id="PIRSF037208">
    <property type="entry name" value="ATE_pro_prd"/>
    <property type="match status" value="1"/>
</dbReference>
<sequence length="238" mass="28136">MTEEVILKVGLTPKHACSYLEHQQEQLLVLMDNELLNANGYERLLTAGFRRSGNDIYRPHCPSCSACQSLRIHSEQFVPSRSQKRISQQNQDLNLVLSYDDKPEYYQLYERYIRQRHRDGSMYPPSRSQYKGFLHCDWMPPLYLEIRLDNRLIGVAVTDLLPHSLSAMYTFFDPEFADRSLGTFAILSQLDLGRRTGRHWLYLGYQVEKCRKMKYKSRFLPHERLIQGEWKNIVTRPE</sequence>
<keyword evidence="8" id="KW-1185">Reference proteome</keyword>
<comment type="function">
    <text evidence="4">Functions in the N-end rule pathway of protein degradation where it conjugates Leu from its aminoacyl-tRNA to the N-termini of proteins containing an N-terminal aspartate or glutamate.</text>
</comment>
<proteinExistence type="inferred from homology"/>
<dbReference type="SUPFAM" id="SSF55729">
    <property type="entry name" value="Acyl-CoA N-acyltransferases (Nat)"/>
    <property type="match status" value="1"/>
</dbReference>
<organism evidence="7 8">
    <name type="scientific">Aeromonas bivalvium</name>
    <dbReference type="NCBI Taxonomy" id="440079"/>
    <lineage>
        <taxon>Bacteria</taxon>
        <taxon>Pseudomonadati</taxon>
        <taxon>Pseudomonadota</taxon>
        <taxon>Gammaproteobacteria</taxon>
        <taxon>Aeromonadales</taxon>
        <taxon>Aeromonadaceae</taxon>
        <taxon>Aeromonas</taxon>
    </lineage>
</organism>
<evidence type="ECO:0000256" key="4">
    <source>
        <dbReference type="HAMAP-Rule" id="MF_00689"/>
    </source>
</evidence>
<keyword evidence="2 4" id="KW-0808">Transferase</keyword>
<dbReference type="EMBL" id="JBGXBU010000001">
    <property type="protein sequence ID" value="MFM4891793.1"/>
    <property type="molecule type" value="Genomic_DNA"/>
</dbReference>
<dbReference type="NCBIfam" id="NF002341">
    <property type="entry name" value="PRK01305.1-1"/>
    <property type="match status" value="1"/>
</dbReference>
<evidence type="ECO:0000256" key="2">
    <source>
        <dbReference type="ARBA" id="ARBA00022679"/>
    </source>
</evidence>
<dbReference type="InterPro" id="IPR030700">
    <property type="entry name" value="N-end_Aminoacyl_Trfase"/>
</dbReference>
<evidence type="ECO:0000256" key="1">
    <source>
        <dbReference type="ARBA" id="ARBA00022490"/>
    </source>
</evidence>
<dbReference type="HAMAP" id="MF_00689">
    <property type="entry name" value="Bpt"/>
    <property type="match status" value="1"/>
</dbReference>
<reference evidence="7 8" key="1">
    <citation type="submission" date="2024-09" db="EMBL/GenBank/DDBJ databases">
        <title>Aeromonas strains Genome sequencing and assembly.</title>
        <authorList>
            <person name="Hu X."/>
            <person name="Tang B."/>
        </authorList>
    </citation>
    <scope>NUCLEOTIDE SEQUENCE [LARGE SCALE GENOMIC DNA]</scope>
    <source>
        <strain evidence="7 8">NB23SCDHY001</strain>
    </source>
</reference>
<dbReference type="PANTHER" id="PTHR21367:SF1">
    <property type="entry name" value="ARGINYL-TRNA--PROTEIN TRANSFERASE 1"/>
    <property type="match status" value="1"/>
</dbReference>
<comment type="catalytic activity">
    <reaction evidence="4">
        <text>N-terminal L-glutamyl-[protein] + L-leucyl-tRNA(Leu) = N-terminal L-leucyl-L-glutamyl-[protein] + tRNA(Leu) + H(+)</text>
        <dbReference type="Rhea" id="RHEA:50412"/>
        <dbReference type="Rhea" id="RHEA-COMP:9613"/>
        <dbReference type="Rhea" id="RHEA-COMP:9622"/>
        <dbReference type="Rhea" id="RHEA-COMP:12664"/>
        <dbReference type="Rhea" id="RHEA-COMP:12668"/>
        <dbReference type="ChEBI" id="CHEBI:15378"/>
        <dbReference type="ChEBI" id="CHEBI:64721"/>
        <dbReference type="ChEBI" id="CHEBI:78442"/>
        <dbReference type="ChEBI" id="CHEBI:78494"/>
        <dbReference type="ChEBI" id="CHEBI:133041"/>
        <dbReference type="EC" id="2.3.2.29"/>
    </reaction>
</comment>
<keyword evidence="3 4" id="KW-0012">Acyltransferase</keyword>
<dbReference type="NCBIfam" id="NF002342">
    <property type="entry name" value="PRK01305.1-3"/>
    <property type="match status" value="1"/>
</dbReference>
<name>A0ABW9GKW8_9GAMM</name>